<evidence type="ECO:0000256" key="2">
    <source>
        <dbReference type="SAM" id="MobiDB-lite"/>
    </source>
</evidence>
<comment type="caution">
    <text evidence="3">The sequence shown here is derived from an EMBL/GenBank/DDBJ whole genome shotgun (WGS) entry which is preliminary data.</text>
</comment>
<dbReference type="EMBL" id="JAUHHV010000002">
    <property type="protein sequence ID" value="KAK1434074.1"/>
    <property type="molecule type" value="Genomic_DNA"/>
</dbReference>
<feature type="compositionally biased region" description="Polar residues" evidence="2">
    <location>
        <begin position="298"/>
        <end position="322"/>
    </location>
</feature>
<reference evidence="3" key="1">
    <citation type="journal article" date="2023" name="bioRxiv">
        <title>Improved chromosome-level genome assembly for marigold (Tagetes erecta).</title>
        <authorList>
            <person name="Jiang F."/>
            <person name="Yuan L."/>
            <person name="Wang S."/>
            <person name="Wang H."/>
            <person name="Xu D."/>
            <person name="Wang A."/>
            <person name="Fan W."/>
        </authorList>
    </citation>
    <scope>NUCLEOTIDE SEQUENCE</scope>
    <source>
        <strain evidence="3">WSJ</strain>
        <tissue evidence="3">Leaf</tissue>
    </source>
</reference>
<name>A0AAD8P6F4_TARER</name>
<feature type="compositionally biased region" description="Basic and acidic residues" evidence="2">
    <location>
        <begin position="323"/>
        <end position="335"/>
    </location>
</feature>
<feature type="compositionally biased region" description="Low complexity" evidence="2">
    <location>
        <begin position="255"/>
        <end position="278"/>
    </location>
</feature>
<keyword evidence="1" id="KW-0175">Coiled coil</keyword>
<dbReference type="Proteomes" id="UP001229421">
    <property type="component" value="Unassembled WGS sequence"/>
</dbReference>
<evidence type="ECO:0000313" key="3">
    <source>
        <dbReference type="EMBL" id="KAK1434074.1"/>
    </source>
</evidence>
<feature type="region of interest" description="Disordered" evidence="2">
    <location>
        <begin position="255"/>
        <end position="283"/>
    </location>
</feature>
<evidence type="ECO:0000256" key="1">
    <source>
        <dbReference type="SAM" id="Coils"/>
    </source>
</evidence>
<dbReference type="AlphaFoldDB" id="A0AAD8P6F4"/>
<sequence>MAALRFATDHNVCAFLDDESPKSKLHRDLINHIKRSRVRNALSVKPEIVERHIRDFWGSARVVNDAIEAIVCGQQIVITEGLIRRVLQFGDVDENAPTQFSGEFIKQVFGLMGYDGNYDNSQISKACVNAKWRFLIHTYFKSMTNRKACWDKLSYDIASGIIGIISGRPYNYSRFILKGMKYNLERGVQNKFLMYPRFLQCIIDDQLLDIPRDTPRLIQIHLKSQVFSKIKSTLYRGEESDLFAHMINPNLPVDPLLLNDPQPLSPQNQTSPQNQPLPINNPSPLQNIRLPLQIIQSPPQKPQTLSQSIHSEPSTSQPNLELSSRHEHPHMHQDDDVTLDTEDLIEEDIEYSKVFLVTKYNKMVEKCNKKRATIRELRQKVAEKEDELLVQECAIMKLSKDKDNEQNTKYQAENNLIKYLNGQLDKKDELIKEKDDELKANLDEKENIIKEKDEEINRLKRFLESLDQIYKEPEGSSQNKQLMIIDESEGIDFCEAYISPEPESSQALRDCAQAMERWKLWANEDIQMVMLMNANIIDRNILHLYVVE</sequence>
<evidence type="ECO:0000313" key="4">
    <source>
        <dbReference type="Proteomes" id="UP001229421"/>
    </source>
</evidence>
<protein>
    <submittedName>
        <fullName evidence="3">Uncharacterized protein</fullName>
    </submittedName>
</protein>
<keyword evidence="4" id="KW-1185">Reference proteome</keyword>
<proteinExistence type="predicted"/>
<feature type="region of interest" description="Disordered" evidence="2">
    <location>
        <begin position="298"/>
        <end position="336"/>
    </location>
</feature>
<accession>A0AAD8P6F4</accession>
<organism evidence="3 4">
    <name type="scientific">Tagetes erecta</name>
    <name type="common">African marigold</name>
    <dbReference type="NCBI Taxonomy" id="13708"/>
    <lineage>
        <taxon>Eukaryota</taxon>
        <taxon>Viridiplantae</taxon>
        <taxon>Streptophyta</taxon>
        <taxon>Embryophyta</taxon>
        <taxon>Tracheophyta</taxon>
        <taxon>Spermatophyta</taxon>
        <taxon>Magnoliopsida</taxon>
        <taxon>eudicotyledons</taxon>
        <taxon>Gunneridae</taxon>
        <taxon>Pentapetalae</taxon>
        <taxon>asterids</taxon>
        <taxon>campanulids</taxon>
        <taxon>Asterales</taxon>
        <taxon>Asteraceae</taxon>
        <taxon>Asteroideae</taxon>
        <taxon>Heliantheae alliance</taxon>
        <taxon>Tageteae</taxon>
        <taxon>Tagetes</taxon>
    </lineage>
</organism>
<feature type="coiled-coil region" evidence="1">
    <location>
        <begin position="360"/>
        <end position="469"/>
    </location>
</feature>
<gene>
    <name evidence="3" type="ORF">QVD17_10992</name>
</gene>